<dbReference type="Proteomes" id="UP000789508">
    <property type="component" value="Unassembled WGS sequence"/>
</dbReference>
<sequence length="1266" mass="149990">MATPNQKRFTNTGRNEPDTPNKRYQFTKSNPWSTIGTGKNISGSYKPIYQRIPNYQQFRNNFERKSRTMVSSKKVNIQPRKPMDIDQITTSNGEPNDEQTITTNLQNSGTKQTLSSSNPGGTDLPRCRICNEEKGVHDYKECSDIICGKCRGPHHRSKCNQFICELCGQQGHHQLNCHLTQCTYCYEYKHIEEYCPKRILWDTNRNQTCGCNKKEILKVRGNSLINPNSITSKQKKWHCCNCYQPCSESRPKLEPVKINNKTTLLYCEACRIEVYQQILDENTPKKEIIREQLIDSGSLITCTSCGTEKLKQQMENWGGSFFCKIEERLAHTIALELINPNYTFEGRLRHWTESTRKKTSYNEVNLTLTREIFEEIRQGRINPQTVNREIQPNDVFSTPNGIIPQQFINEEIMDETDEQLFGQLIFNETELQRAIDRSFGEANPRDKTFHEYNRKFFKQMKGTNVLCKSCLMTIVIKQEEPWEYTIVQTEETENHQHTEEEYCNQCHSNYYHNHCYNEEFKGEQYCLHCNTENALRTDNEKERQMCENCFQMNQPLNKGKQRVKTPEPIEFLERNNFASEQDWIQRGFQHFTIGIHNLTVTLEQILNNQQIQGEKIQRLERYLEEQDLRNYSRMNQIARSFETLGIEISEIAENINEQLAEETHYYTNDAYQQEADQYREEIIDRLFPKGFYRKNRRSIADLEELPSEEELFQMGTAQWLQVPRERKTRSPTVKPIQEVQEISENEFIKTIGKQGKSISLPPSPNNITINITHEAYATNWRPYTTVDMSVWFTLKIINQSIYPHDRTETPIGIRILITPWGSELATTKEFFPEQEESYQQKLRELINLEGQEYKQQILDILEEAQQKAQNESEKNPKTRQYQRLNWVKNCKACDYCAKNKKKCEYQDNQEKCNWCIKEEIECTTTRVDSRTFKKENQEKCEYCKRNQLECRYEERKIRGRIPGSRRYNKEDLTTEIEKVIKEVNNIIAQRNQKKEKAKLVDIAIKKGKVEEINKKCDYCIQRGKDCIRENTRKKKCNNCKEDNKPCNYSLINQKEIEQQTKSIVELFEEYQNEKIFPEETNLNKLFDQFTTLSTEDNNPWEPEISIDPIISNKKLLRPPPESRKVSEEVLNGDLQNYLLLLPRESKIVKEYQLRTWIKLFILQRTSTKDLNTLITNEDFEEFQEELTQFLCAQDNIDKETQYITDVLNSNTYRDWYNIKEKYQNRIDFIPRHLRGKIIRYIDIISFTPITYEIYNPNDQLIDHTPY</sequence>
<organism evidence="4 5">
    <name type="scientific">Ambispora leptoticha</name>
    <dbReference type="NCBI Taxonomy" id="144679"/>
    <lineage>
        <taxon>Eukaryota</taxon>
        <taxon>Fungi</taxon>
        <taxon>Fungi incertae sedis</taxon>
        <taxon>Mucoromycota</taxon>
        <taxon>Glomeromycotina</taxon>
        <taxon>Glomeromycetes</taxon>
        <taxon>Archaeosporales</taxon>
        <taxon>Ambisporaceae</taxon>
        <taxon>Ambispora</taxon>
    </lineage>
</organism>
<dbReference type="EMBL" id="CAJVPS010003468">
    <property type="protein sequence ID" value="CAG8589529.1"/>
    <property type="molecule type" value="Genomic_DNA"/>
</dbReference>
<dbReference type="InterPro" id="IPR001138">
    <property type="entry name" value="Zn2Cys6_DnaBD"/>
</dbReference>
<proteinExistence type="predicted"/>
<evidence type="ECO:0000256" key="1">
    <source>
        <dbReference type="SAM" id="Coils"/>
    </source>
</evidence>
<feature type="region of interest" description="Disordered" evidence="2">
    <location>
        <begin position="1"/>
        <end position="31"/>
    </location>
</feature>
<protein>
    <submittedName>
        <fullName evidence="4">6212_t:CDS:1</fullName>
    </submittedName>
</protein>
<keyword evidence="5" id="KW-1185">Reference proteome</keyword>
<evidence type="ECO:0000313" key="5">
    <source>
        <dbReference type="Proteomes" id="UP000789508"/>
    </source>
</evidence>
<comment type="caution">
    <text evidence="4">The sequence shown here is derived from an EMBL/GenBank/DDBJ whole genome shotgun (WGS) entry which is preliminary data.</text>
</comment>
<feature type="compositionally biased region" description="Polar residues" evidence="2">
    <location>
        <begin position="1"/>
        <end position="14"/>
    </location>
</feature>
<feature type="region of interest" description="Disordered" evidence="2">
    <location>
        <begin position="85"/>
        <end position="120"/>
    </location>
</feature>
<dbReference type="PROSITE" id="PS50048">
    <property type="entry name" value="ZN2_CY6_FUNGAL_2"/>
    <property type="match status" value="1"/>
</dbReference>
<gene>
    <name evidence="4" type="ORF">ALEPTO_LOCUS7635</name>
</gene>
<reference evidence="4" key="1">
    <citation type="submission" date="2021-06" db="EMBL/GenBank/DDBJ databases">
        <authorList>
            <person name="Kallberg Y."/>
            <person name="Tangrot J."/>
            <person name="Rosling A."/>
        </authorList>
    </citation>
    <scope>NUCLEOTIDE SEQUENCE</scope>
    <source>
        <strain evidence="4">FL130A</strain>
    </source>
</reference>
<evidence type="ECO:0000259" key="3">
    <source>
        <dbReference type="PROSITE" id="PS50048"/>
    </source>
</evidence>
<dbReference type="PROSITE" id="PS00463">
    <property type="entry name" value="ZN2_CY6_FUNGAL_1"/>
    <property type="match status" value="1"/>
</dbReference>
<feature type="domain" description="Zn(2)-C6 fungal-type" evidence="3">
    <location>
        <begin position="892"/>
        <end position="924"/>
    </location>
</feature>
<dbReference type="GO" id="GO:0000981">
    <property type="term" value="F:DNA-binding transcription factor activity, RNA polymerase II-specific"/>
    <property type="evidence" value="ECO:0007669"/>
    <property type="project" value="InterPro"/>
</dbReference>
<evidence type="ECO:0000256" key="2">
    <source>
        <dbReference type="SAM" id="MobiDB-lite"/>
    </source>
</evidence>
<dbReference type="AlphaFoldDB" id="A0A9N9G8U9"/>
<name>A0A9N9G8U9_9GLOM</name>
<feature type="coiled-coil region" evidence="1">
    <location>
        <begin position="969"/>
        <end position="996"/>
    </location>
</feature>
<dbReference type="GO" id="GO:0008270">
    <property type="term" value="F:zinc ion binding"/>
    <property type="evidence" value="ECO:0007669"/>
    <property type="project" value="InterPro"/>
</dbReference>
<feature type="compositionally biased region" description="Polar residues" evidence="2">
    <location>
        <begin position="87"/>
        <end position="120"/>
    </location>
</feature>
<accession>A0A9N9G8U9</accession>
<keyword evidence="1" id="KW-0175">Coiled coil</keyword>
<evidence type="ECO:0000313" key="4">
    <source>
        <dbReference type="EMBL" id="CAG8589529.1"/>
    </source>
</evidence>
<feature type="compositionally biased region" description="Polar residues" evidence="2">
    <location>
        <begin position="22"/>
        <end position="31"/>
    </location>
</feature>
<dbReference type="OrthoDB" id="2494239at2759"/>